<keyword evidence="1" id="KW-0808">Transferase</keyword>
<dbReference type="OrthoDB" id="10252326at2759"/>
<evidence type="ECO:0000313" key="3">
    <source>
        <dbReference type="Proteomes" id="UP000324800"/>
    </source>
</evidence>
<dbReference type="Gene3D" id="3.40.50.1370">
    <property type="entry name" value="Aspartate/ornithine carbamoyltransferase"/>
    <property type="match status" value="1"/>
</dbReference>
<evidence type="ECO:0000313" key="2">
    <source>
        <dbReference type="EMBL" id="KAA6391374.1"/>
    </source>
</evidence>
<feature type="non-terminal residue" evidence="2">
    <location>
        <position position="1"/>
    </location>
</feature>
<gene>
    <name evidence="2" type="ORF">EZS28_013103</name>
</gene>
<evidence type="ECO:0000256" key="1">
    <source>
        <dbReference type="ARBA" id="ARBA00022679"/>
    </source>
</evidence>
<dbReference type="Proteomes" id="UP000324800">
    <property type="component" value="Unassembled WGS sequence"/>
</dbReference>
<sequence>YGKPLSVPQGIIALLTRFGVDVALAHPKGYELLPEILEEAKKKELQLQMQNFPLVTIWINTSLKGLPFKVQIDFGVLVQRKLDGDNYEYSCRIPSLDNAFKHQQSTITDKKLLEQFKVDIIKYLGELMERIYEDSKNLIVGIFNVMFATYKLIDTGARMPYLDKIKGKYQLFEYLYKNAAKKDQSLNKFLQDYQGFNISTEMTKFTDIFNLVVNIYTYHEELEGKTGQYRLFNSYGELNNESMTLDLLLISDGTKQHVMYVSNVQKLTGVLICPYCHDYATILSDTNKRANEYFNAHVEKCKSSTHEPSILLHDVPIPICPAILNYPTEEYLMAMGLVDQFKAQRGFITYDFETLSDQVMKNITDHTTLLSQLHKLSIASTEVYPNRDKSYELVKRCYTLFDELSENYQEQLDRYELPSKSSFVHLWLA</sequence>
<comment type="caution">
    <text evidence="2">The sequence shown here is derived from an EMBL/GenBank/DDBJ whole genome shotgun (WGS) entry which is preliminary data.</text>
</comment>
<dbReference type="GO" id="GO:0016743">
    <property type="term" value="F:carboxyl- or carbamoyltransferase activity"/>
    <property type="evidence" value="ECO:0007669"/>
    <property type="project" value="InterPro"/>
</dbReference>
<dbReference type="EMBL" id="SNRW01002901">
    <property type="protein sequence ID" value="KAA6391374.1"/>
    <property type="molecule type" value="Genomic_DNA"/>
</dbReference>
<dbReference type="GO" id="GO:0016597">
    <property type="term" value="F:amino acid binding"/>
    <property type="evidence" value="ECO:0007669"/>
    <property type="project" value="InterPro"/>
</dbReference>
<name>A0A5J4W8Y3_9EUKA</name>
<dbReference type="InterPro" id="IPR036901">
    <property type="entry name" value="Asp/Orn_carbamoylTrfase_sf"/>
</dbReference>
<reference evidence="2 3" key="1">
    <citation type="submission" date="2019-03" db="EMBL/GenBank/DDBJ databases">
        <title>Single cell metagenomics reveals metabolic interactions within the superorganism composed of flagellate Streblomastix strix and complex community of Bacteroidetes bacteria on its surface.</title>
        <authorList>
            <person name="Treitli S.C."/>
            <person name="Kolisko M."/>
            <person name="Husnik F."/>
            <person name="Keeling P."/>
            <person name="Hampl V."/>
        </authorList>
    </citation>
    <scope>NUCLEOTIDE SEQUENCE [LARGE SCALE GENOMIC DNA]</scope>
    <source>
        <strain evidence="2">ST1C</strain>
    </source>
</reference>
<proteinExistence type="predicted"/>
<dbReference type="AlphaFoldDB" id="A0A5J4W8Y3"/>
<organism evidence="2 3">
    <name type="scientific">Streblomastix strix</name>
    <dbReference type="NCBI Taxonomy" id="222440"/>
    <lineage>
        <taxon>Eukaryota</taxon>
        <taxon>Metamonada</taxon>
        <taxon>Preaxostyla</taxon>
        <taxon>Oxymonadida</taxon>
        <taxon>Streblomastigidae</taxon>
        <taxon>Streblomastix</taxon>
    </lineage>
</organism>
<dbReference type="GO" id="GO:0006520">
    <property type="term" value="P:amino acid metabolic process"/>
    <property type="evidence" value="ECO:0007669"/>
    <property type="project" value="InterPro"/>
</dbReference>
<protein>
    <submittedName>
        <fullName evidence="2">Uncharacterized protein</fullName>
    </submittedName>
</protein>
<accession>A0A5J4W8Y3</accession>